<dbReference type="Gene3D" id="3.20.20.60">
    <property type="entry name" value="Phosphoenolpyruvate-binding domains"/>
    <property type="match status" value="1"/>
</dbReference>
<dbReference type="GO" id="GO:0016301">
    <property type="term" value="F:kinase activity"/>
    <property type="evidence" value="ECO:0007669"/>
    <property type="project" value="UniProtKB-KW"/>
</dbReference>
<accession>V6LC23</accession>
<dbReference type="InterPro" id="IPR040442">
    <property type="entry name" value="Pyrv_kinase-like_dom_sf"/>
</dbReference>
<organism evidence="1">
    <name type="scientific">Spironucleus salmonicida</name>
    <dbReference type="NCBI Taxonomy" id="348837"/>
    <lineage>
        <taxon>Eukaryota</taxon>
        <taxon>Metamonada</taxon>
        <taxon>Diplomonadida</taxon>
        <taxon>Hexamitidae</taxon>
        <taxon>Hexamitinae</taxon>
        <taxon>Spironucleus</taxon>
    </lineage>
</organism>
<sequence length="228" mass="25221">MNNKTPNSIPYKDNANMMATPIQSIKTHQIYAELPCPATHDIIESLNATQQLTGFFINGTEASLEDIKKTYSMIKEKSSLKILVLTNSAIKTNQLKQHSLNVEFISENGDIAIYDRTQIPAQQSVLIDREFLMSTGIERWEVPGCVKKSIKALKGKTIFVSGEIFQTMSFGTAPTRADVGDLFNLCQDGVYGFILTAATAKAKDPIFTVQGVFDTISVFENEAQNTLK</sequence>
<keyword evidence="1" id="KW-0808">Transferase</keyword>
<dbReference type="AlphaFoldDB" id="V6LC23"/>
<dbReference type="InterPro" id="IPR015813">
    <property type="entry name" value="Pyrv/PenolPyrv_kinase-like_dom"/>
</dbReference>
<dbReference type="Proteomes" id="UP000018208">
    <property type="component" value="Unassembled WGS sequence"/>
</dbReference>
<reference evidence="2" key="2">
    <citation type="submission" date="2020-12" db="EMBL/GenBank/DDBJ databases">
        <title>New Spironucleus salmonicida genome in near-complete chromosomes.</title>
        <authorList>
            <person name="Xu F."/>
            <person name="Kurt Z."/>
            <person name="Jimenez-Gonzalez A."/>
            <person name="Astvaldsson A."/>
            <person name="Andersson J.O."/>
            <person name="Svard S.G."/>
        </authorList>
    </citation>
    <scope>NUCLEOTIDE SEQUENCE</scope>
    <source>
        <strain evidence="2">ATCC 50377</strain>
    </source>
</reference>
<dbReference type="OrthoDB" id="108365at2759"/>
<name>V6LC23_9EUKA</name>
<proteinExistence type="predicted"/>
<evidence type="ECO:0000313" key="2">
    <source>
        <dbReference type="EMBL" id="KAH0574839.1"/>
    </source>
</evidence>
<keyword evidence="1" id="KW-0418">Kinase</keyword>
<evidence type="ECO:0000313" key="1">
    <source>
        <dbReference type="EMBL" id="EST42055.1"/>
    </source>
</evidence>
<keyword evidence="1" id="KW-0670">Pyruvate</keyword>
<evidence type="ECO:0000313" key="3">
    <source>
        <dbReference type="Proteomes" id="UP000018208"/>
    </source>
</evidence>
<reference evidence="1 2" key="1">
    <citation type="journal article" date="2014" name="PLoS Genet.">
        <title>The Genome of Spironucleus salmonicida Highlights a Fish Pathogen Adapted to Fluctuating Environments.</title>
        <authorList>
            <person name="Xu F."/>
            <person name="Jerlstrom-Hultqvist J."/>
            <person name="Einarsson E."/>
            <person name="Astvaldsson A."/>
            <person name="Svard S.G."/>
            <person name="Andersson J.O."/>
        </authorList>
    </citation>
    <scope>NUCLEOTIDE SEQUENCE</scope>
    <source>
        <strain evidence="2">ATCC 50377</strain>
    </source>
</reference>
<dbReference type="EMBL" id="KI546166">
    <property type="protein sequence ID" value="EST42055.1"/>
    <property type="molecule type" value="Genomic_DNA"/>
</dbReference>
<protein>
    <submittedName>
        <fullName evidence="1">Pyruvate kinase</fullName>
    </submittedName>
</protein>
<gene>
    <name evidence="1" type="ORF">SS50377_18362</name>
    <name evidence="2" type="ORF">SS50377_22454</name>
</gene>
<dbReference type="VEuPathDB" id="GiardiaDB:SS50377_22454"/>
<dbReference type="EMBL" id="AUWU02000003">
    <property type="protein sequence ID" value="KAH0574839.1"/>
    <property type="molecule type" value="Genomic_DNA"/>
</dbReference>
<dbReference type="SUPFAM" id="SSF51621">
    <property type="entry name" value="Phosphoenolpyruvate/pyruvate domain"/>
    <property type="match status" value="1"/>
</dbReference>
<keyword evidence="3" id="KW-1185">Reference proteome</keyword>